<feature type="compositionally biased region" description="Pro residues" evidence="1">
    <location>
        <begin position="1"/>
        <end position="14"/>
    </location>
</feature>
<comment type="caution">
    <text evidence="2">The sequence shown here is derived from an EMBL/GenBank/DDBJ whole genome shotgun (WGS) entry which is preliminary data.</text>
</comment>
<organism evidence="2">
    <name type="scientific">Salvia splendens</name>
    <name type="common">Scarlet sage</name>
    <dbReference type="NCBI Taxonomy" id="180675"/>
    <lineage>
        <taxon>Eukaryota</taxon>
        <taxon>Viridiplantae</taxon>
        <taxon>Streptophyta</taxon>
        <taxon>Embryophyta</taxon>
        <taxon>Tracheophyta</taxon>
        <taxon>Spermatophyta</taxon>
        <taxon>Magnoliopsida</taxon>
        <taxon>eudicotyledons</taxon>
        <taxon>Gunneridae</taxon>
        <taxon>Pentapetalae</taxon>
        <taxon>asterids</taxon>
        <taxon>lamiids</taxon>
        <taxon>Lamiales</taxon>
        <taxon>Lamiaceae</taxon>
        <taxon>Nepetoideae</taxon>
        <taxon>Mentheae</taxon>
        <taxon>Salviinae</taxon>
        <taxon>Salvia</taxon>
        <taxon>Salvia subgen. Calosphace</taxon>
        <taxon>core Calosphace</taxon>
    </lineage>
</organism>
<dbReference type="AlphaFoldDB" id="A0A8X8WAV6"/>
<dbReference type="PANTHER" id="PTHR47937:SF2">
    <property type="entry name" value="PENTATRICOPEPTIDE (PPR) REPEAT-CONTAINING PROTEIN, PF01535'-RELATED"/>
    <property type="match status" value="1"/>
</dbReference>
<sequence length="187" mass="20573">MYTPLTNPPHPPYPTTNFTPNQFSAAAQHSQPQCLDNSSFISQRSYGFSSAEEAAAERRRRKRRLRIEPPLYALRLNPQSPPPSAADAADRARLPDSTSALVGPRLNLHNRVQSLIRVFLPLKEKGVAVRKEKTMADSSDSVSIDMESIPFAGKEHIIKTGHGSVSVAVFGEQDKPALITYPDLALN</sequence>
<proteinExistence type="predicted"/>
<dbReference type="Proteomes" id="UP000298416">
    <property type="component" value="Unassembled WGS sequence"/>
</dbReference>
<evidence type="ECO:0000313" key="3">
    <source>
        <dbReference type="Proteomes" id="UP000298416"/>
    </source>
</evidence>
<feature type="region of interest" description="Disordered" evidence="1">
    <location>
        <begin position="70"/>
        <end position="93"/>
    </location>
</feature>
<accession>A0A8X8WAV6</accession>
<reference evidence="2" key="2">
    <citation type="submission" date="2020-08" db="EMBL/GenBank/DDBJ databases">
        <title>Plant Genome Project.</title>
        <authorList>
            <person name="Zhang R.-G."/>
        </authorList>
    </citation>
    <scope>NUCLEOTIDE SEQUENCE</scope>
    <source>
        <strain evidence="2">Huo1</strain>
        <tissue evidence="2">Leaf</tissue>
    </source>
</reference>
<dbReference type="EMBL" id="PNBA02000019">
    <property type="protein sequence ID" value="KAG6391206.1"/>
    <property type="molecule type" value="Genomic_DNA"/>
</dbReference>
<feature type="region of interest" description="Disordered" evidence="1">
    <location>
        <begin position="1"/>
        <end position="35"/>
    </location>
</feature>
<evidence type="ECO:0000256" key="1">
    <source>
        <dbReference type="SAM" id="MobiDB-lite"/>
    </source>
</evidence>
<dbReference type="InterPro" id="IPR004142">
    <property type="entry name" value="NDRG"/>
</dbReference>
<name>A0A8X8WAV6_SALSN</name>
<dbReference type="PANTHER" id="PTHR47937">
    <property type="entry name" value="PLASTID TRANSCRIPTIONALLY ACTIVE CHROMOSOME 2-LIKE PROTEIN"/>
    <property type="match status" value="1"/>
</dbReference>
<dbReference type="Pfam" id="PF03096">
    <property type="entry name" value="Ndr"/>
    <property type="match status" value="1"/>
</dbReference>
<protein>
    <submittedName>
        <fullName evidence="2">Uncharacterized protein</fullName>
    </submittedName>
</protein>
<evidence type="ECO:0000313" key="2">
    <source>
        <dbReference type="EMBL" id="KAG6391206.1"/>
    </source>
</evidence>
<dbReference type="InterPro" id="IPR052308">
    <property type="entry name" value="PPR_domain-containing"/>
</dbReference>
<keyword evidence="3" id="KW-1185">Reference proteome</keyword>
<feature type="compositionally biased region" description="Polar residues" evidence="1">
    <location>
        <begin position="22"/>
        <end position="35"/>
    </location>
</feature>
<gene>
    <name evidence="2" type="ORF">SASPL_148959</name>
</gene>
<reference evidence="2" key="1">
    <citation type="submission" date="2018-01" db="EMBL/GenBank/DDBJ databases">
        <authorList>
            <person name="Mao J.F."/>
        </authorList>
    </citation>
    <scope>NUCLEOTIDE SEQUENCE</scope>
    <source>
        <strain evidence="2">Huo1</strain>
        <tissue evidence="2">Leaf</tissue>
    </source>
</reference>